<name>A0A8X6FN61_TRICU</name>
<protein>
    <submittedName>
        <fullName evidence="1">Uncharacterized protein</fullName>
    </submittedName>
</protein>
<sequence>MAVSLSHPFQMALVDGRRFHDPTVRCQDTHDCDAHHICLNQTCLPQLLRGEECDPLTGDWTLVSIQGKSLVACICKYPDFIHQKHYGGIVTWMSRVNRTDITMYIRNNVIVWRGLYP</sequence>
<dbReference type="Proteomes" id="UP000887116">
    <property type="component" value="Unassembled WGS sequence"/>
</dbReference>
<reference evidence="1" key="1">
    <citation type="submission" date="2020-07" db="EMBL/GenBank/DDBJ databases">
        <title>Multicomponent nature underlies the extraordinary mechanical properties of spider dragline silk.</title>
        <authorList>
            <person name="Kono N."/>
            <person name="Nakamura H."/>
            <person name="Mori M."/>
            <person name="Yoshida Y."/>
            <person name="Ohtoshi R."/>
            <person name="Malay A.D."/>
            <person name="Moran D.A.P."/>
            <person name="Tomita M."/>
            <person name="Numata K."/>
            <person name="Arakawa K."/>
        </authorList>
    </citation>
    <scope>NUCLEOTIDE SEQUENCE</scope>
</reference>
<gene>
    <name evidence="1" type="primary">AVEN_257694_1</name>
    <name evidence="1" type="ORF">TNCT_311401</name>
</gene>
<organism evidence="1 2">
    <name type="scientific">Trichonephila clavata</name>
    <name type="common">Joro spider</name>
    <name type="synonym">Nephila clavata</name>
    <dbReference type="NCBI Taxonomy" id="2740835"/>
    <lineage>
        <taxon>Eukaryota</taxon>
        <taxon>Metazoa</taxon>
        <taxon>Ecdysozoa</taxon>
        <taxon>Arthropoda</taxon>
        <taxon>Chelicerata</taxon>
        <taxon>Arachnida</taxon>
        <taxon>Araneae</taxon>
        <taxon>Araneomorphae</taxon>
        <taxon>Entelegynae</taxon>
        <taxon>Araneoidea</taxon>
        <taxon>Nephilidae</taxon>
        <taxon>Trichonephila</taxon>
    </lineage>
</organism>
<dbReference type="EMBL" id="BMAO01022810">
    <property type="protein sequence ID" value="GFQ84551.1"/>
    <property type="molecule type" value="Genomic_DNA"/>
</dbReference>
<evidence type="ECO:0000313" key="2">
    <source>
        <dbReference type="Proteomes" id="UP000887116"/>
    </source>
</evidence>
<proteinExistence type="predicted"/>
<evidence type="ECO:0000313" key="1">
    <source>
        <dbReference type="EMBL" id="GFQ84551.1"/>
    </source>
</evidence>
<comment type="caution">
    <text evidence="1">The sequence shown here is derived from an EMBL/GenBank/DDBJ whole genome shotgun (WGS) entry which is preliminary data.</text>
</comment>
<keyword evidence="2" id="KW-1185">Reference proteome</keyword>
<dbReference type="OrthoDB" id="6428253at2759"/>
<accession>A0A8X6FN61</accession>
<dbReference type="AlphaFoldDB" id="A0A8X6FN61"/>